<dbReference type="Proteomes" id="UP000027265">
    <property type="component" value="Unassembled WGS sequence"/>
</dbReference>
<reference evidence="3" key="1">
    <citation type="journal article" date="2014" name="Proc. Natl. Acad. Sci. U.S.A.">
        <title>Extensive sampling of basidiomycete genomes demonstrates inadequacy of the white-rot/brown-rot paradigm for wood decay fungi.</title>
        <authorList>
            <person name="Riley R."/>
            <person name="Salamov A.A."/>
            <person name="Brown D.W."/>
            <person name="Nagy L.G."/>
            <person name="Floudas D."/>
            <person name="Held B.W."/>
            <person name="Levasseur A."/>
            <person name="Lombard V."/>
            <person name="Morin E."/>
            <person name="Otillar R."/>
            <person name="Lindquist E.A."/>
            <person name="Sun H."/>
            <person name="LaButti K.M."/>
            <person name="Schmutz J."/>
            <person name="Jabbour D."/>
            <person name="Luo H."/>
            <person name="Baker S.E."/>
            <person name="Pisabarro A.G."/>
            <person name="Walton J.D."/>
            <person name="Blanchette R.A."/>
            <person name="Henrissat B."/>
            <person name="Martin F."/>
            <person name="Cullen D."/>
            <person name="Hibbett D.S."/>
            <person name="Grigoriev I.V."/>
        </authorList>
    </citation>
    <scope>NUCLEOTIDE SEQUENCE [LARGE SCALE GENOMIC DNA]</scope>
    <source>
        <strain evidence="3">MUCL 33604</strain>
    </source>
</reference>
<keyword evidence="3" id="KW-1185">Reference proteome</keyword>
<evidence type="ECO:0000313" key="2">
    <source>
        <dbReference type="EMBL" id="KDQ62639.1"/>
    </source>
</evidence>
<feature type="region of interest" description="Disordered" evidence="1">
    <location>
        <begin position="407"/>
        <end position="428"/>
    </location>
</feature>
<name>A0A067Q6P1_9AGAM</name>
<accession>A0A067Q6P1</accession>
<evidence type="ECO:0000313" key="3">
    <source>
        <dbReference type="Proteomes" id="UP000027265"/>
    </source>
</evidence>
<sequence length="437" mass="47360">MSVGLQVASTTSLPSYHLSPTFSRTPSYTAEPQANEHRLALTHILRPRPSGEFIKHSKHGGVSLRLTAQEDGVELPEYGSGNVVEGTITLSKPESVLSVDVKIEGVLQLKEVAEGGTTSVTLCLDKATLFSRGSSSCPAVLPFSLLLPPSFSDGRSTYPLPPTYEVHLSGLPGFRSTIEYSVSVTVGKGKAARFGLGNTTVSTHFIYHPRTRPSTPLPLPLQSGPGGFVDNPDWKVFDTIIRTKERGGKDIAQKLYIPASRVFSLKEPIPFYLTLTSSAYSLASFLPFGPISMSLAPGKRYTRIQVVRQSVCDVRGSVIMGTKTDIWRVDTIGEGVFRRAADGPDWISFEGEIAVSDLIKVGGFKAGGLFVKDCIVLTLTPPKSLKCPFHDSRQVVPIRLTTDPWSIGGSGDLEGPQYSEPSDDVHAQPELNYYYAE</sequence>
<dbReference type="EMBL" id="KL197711">
    <property type="protein sequence ID" value="KDQ62639.1"/>
    <property type="molecule type" value="Genomic_DNA"/>
</dbReference>
<dbReference type="OrthoDB" id="3242181at2759"/>
<protein>
    <recommendedName>
        <fullName evidence="4">Arrestin-like N-terminal domain-containing protein</fullName>
    </recommendedName>
</protein>
<dbReference type="AlphaFoldDB" id="A0A067Q6P1"/>
<gene>
    <name evidence="2" type="ORF">JAAARDRAFT_171170</name>
</gene>
<dbReference type="HOGENOM" id="CLU_049916_0_0_1"/>
<evidence type="ECO:0008006" key="4">
    <source>
        <dbReference type="Google" id="ProtNLM"/>
    </source>
</evidence>
<organism evidence="2 3">
    <name type="scientific">Jaapia argillacea MUCL 33604</name>
    <dbReference type="NCBI Taxonomy" id="933084"/>
    <lineage>
        <taxon>Eukaryota</taxon>
        <taxon>Fungi</taxon>
        <taxon>Dikarya</taxon>
        <taxon>Basidiomycota</taxon>
        <taxon>Agaricomycotina</taxon>
        <taxon>Agaricomycetes</taxon>
        <taxon>Agaricomycetidae</taxon>
        <taxon>Jaapiales</taxon>
        <taxon>Jaapiaceae</taxon>
        <taxon>Jaapia</taxon>
    </lineage>
</organism>
<dbReference type="InParanoid" id="A0A067Q6P1"/>
<evidence type="ECO:0000256" key="1">
    <source>
        <dbReference type="SAM" id="MobiDB-lite"/>
    </source>
</evidence>
<proteinExistence type="predicted"/>